<keyword evidence="6 13" id="KW-0812">Transmembrane</keyword>
<dbReference type="InterPro" id="IPR004358">
    <property type="entry name" value="Sig_transdc_His_kin-like_C"/>
</dbReference>
<dbReference type="AlphaFoldDB" id="A0A1D3TQ15"/>
<evidence type="ECO:0000256" key="7">
    <source>
        <dbReference type="ARBA" id="ARBA00022741"/>
    </source>
</evidence>
<feature type="domain" description="Histidine kinase" evidence="14">
    <location>
        <begin position="301"/>
        <end position="518"/>
    </location>
</feature>
<dbReference type="OrthoDB" id="9806130at2"/>
<organism evidence="15 16">
    <name type="scientific">Anaerobium acetethylicum</name>
    <dbReference type="NCBI Taxonomy" id="1619234"/>
    <lineage>
        <taxon>Bacteria</taxon>
        <taxon>Bacillati</taxon>
        <taxon>Bacillota</taxon>
        <taxon>Clostridia</taxon>
        <taxon>Lachnospirales</taxon>
        <taxon>Lachnospiraceae</taxon>
        <taxon>Anaerobium</taxon>
    </lineage>
</organism>
<reference evidence="15 16" key="1">
    <citation type="submission" date="2016-09" db="EMBL/GenBank/DDBJ databases">
        <authorList>
            <person name="Capua I."/>
            <person name="De Benedictis P."/>
            <person name="Joannis T."/>
            <person name="Lombin L.H."/>
            <person name="Cattoli G."/>
        </authorList>
    </citation>
    <scope>NUCLEOTIDE SEQUENCE [LARGE SCALE GENOMIC DNA]</scope>
    <source>
        <strain evidence="15 16">GluBS11</strain>
    </source>
</reference>
<keyword evidence="5" id="KW-0808">Transferase</keyword>
<evidence type="ECO:0000313" key="15">
    <source>
        <dbReference type="EMBL" id="SCP95648.1"/>
    </source>
</evidence>
<dbReference type="SMART" id="SM00387">
    <property type="entry name" value="HATPase_c"/>
    <property type="match status" value="1"/>
</dbReference>
<dbReference type="RefSeq" id="WP_091230163.1">
    <property type="nucleotide sequence ID" value="NZ_FMKA01000002.1"/>
</dbReference>
<evidence type="ECO:0000256" key="9">
    <source>
        <dbReference type="ARBA" id="ARBA00022840"/>
    </source>
</evidence>
<dbReference type="GO" id="GO:0005524">
    <property type="term" value="F:ATP binding"/>
    <property type="evidence" value="ECO:0007669"/>
    <property type="project" value="UniProtKB-KW"/>
</dbReference>
<dbReference type="CDD" id="cd00075">
    <property type="entry name" value="HATPase"/>
    <property type="match status" value="1"/>
</dbReference>
<dbReference type="Proteomes" id="UP000199315">
    <property type="component" value="Unassembled WGS sequence"/>
</dbReference>
<dbReference type="Gene3D" id="3.30.565.10">
    <property type="entry name" value="Histidine kinase-like ATPase, C-terminal domain"/>
    <property type="match status" value="1"/>
</dbReference>
<dbReference type="InterPro" id="IPR029016">
    <property type="entry name" value="GAF-like_dom_sf"/>
</dbReference>
<evidence type="ECO:0000256" key="6">
    <source>
        <dbReference type="ARBA" id="ARBA00022692"/>
    </source>
</evidence>
<dbReference type="InterPro" id="IPR003661">
    <property type="entry name" value="HisK_dim/P_dom"/>
</dbReference>
<keyword evidence="7" id="KW-0547">Nucleotide-binding</keyword>
<dbReference type="SMART" id="SM00388">
    <property type="entry name" value="HisKA"/>
    <property type="match status" value="1"/>
</dbReference>
<evidence type="ECO:0000256" key="10">
    <source>
        <dbReference type="ARBA" id="ARBA00022989"/>
    </source>
</evidence>
<keyword evidence="10 13" id="KW-1133">Transmembrane helix</keyword>
<dbReference type="EMBL" id="FMKA01000002">
    <property type="protein sequence ID" value="SCP95648.1"/>
    <property type="molecule type" value="Genomic_DNA"/>
</dbReference>
<sequence>MSEEDNDIKFFKLSKSKMGVQKGGFYKKILIMVLIMFVCTMVSMLSYYIVMFESNIVMIYLLGILMISYLAESYLYSLYASVVAVLLYNFFFTEPFYTFKVNDPNYLLTFFVMFIVGFITSMLTIRVNLERQLVEDREEYISALYDIEKKLLNVKSREELASVSAGEIARYFGENVVVRFFGSEGEQIHSHIEGADVFGSAADHSACMEAYESGNPCGRGTPLFSTARAYYRPIFNQYGVQGVIGISVSKGNELLQAQYSFMDVIIPQIAVVLQREKNYEKQQKAQMEIQKERLRADMLRSVSHDFRTPLAGVMGLSSTALDNYDKMSDEVRKKFLQSIYEDANWLNEMVENILQTTRFEEGRVNLNIAEEAAEEIITEAVTHVKKHANKHKILVKIPDEIILIRADGVLIRQVIVNLLNNAVSYSPEGSEIIVFLHREGDRAVFEVKDNGPGIANAELSHVFERYYRSGTSGAVKSKGMGLGLSLCKSIVEAHNGEITVRNNVPHGTIVSFYLLSDKESI</sequence>
<dbReference type="Pfam" id="PF00512">
    <property type="entry name" value="HisKA"/>
    <property type="match status" value="1"/>
</dbReference>
<dbReference type="PANTHER" id="PTHR45569:SF1">
    <property type="entry name" value="SENSOR PROTEIN KDPD"/>
    <property type="match status" value="1"/>
</dbReference>
<evidence type="ECO:0000256" key="1">
    <source>
        <dbReference type="ARBA" id="ARBA00000085"/>
    </source>
</evidence>
<comment type="catalytic activity">
    <reaction evidence="1">
        <text>ATP + protein L-histidine = ADP + protein N-phospho-L-histidine.</text>
        <dbReference type="EC" id="2.7.13.3"/>
    </reaction>
</comment>
<dbReference type="InterPro" id="IPR005467">
    <property type="entry name" value="His_kinase_dom"/>
</dbReference>
<dbReference type="SUPFAM" id="SSF47384">
    <property type="entry name" value="Homodimeric domain of signal transducing histidine kinase"/>
    <property type="match status" value="1"/>
</dbReference>
<dbReference type="InterPro" id="IPR003594">
    <property type="entry name" value="HATPase_dom"/>
</dbReference>
<name>A0A1D3TQ15_9FIRM</name>
<evidence type="ECO:0000256" key="11">
    <source>
        <dbReference type="ARBA" id="ARBA00023012"/>
    </source>
</evidence>
<dbReference type="InterPro" id="IPR025201">
    <property type="entry name" value="KdpD_TM"/>
</dbReference>
<evidence type="ECO:0000256" key="4">
    <source>
        <dbReference type="ARBA" id="ARBA00022553"/>
    </source>
</evidence>
<proteinExistence type="predicted"/>
<dbReference type="Gene3D" id="1.20.120.620">
    <property type="entry name" value="Backbone structure of the membrane domain of e. Coli histidine kinase receptor kdpd"/>
    <property type="match status" value="1"/>
</dbReference>
<dbReference type="Pfam" id="PF13493">
    <property type="entry name" value="DUF4118"/>
    <property type="match status" value="1"/>
</dbReference>
<dbReference type="STRING" id="1619234.SAMN05421730_100286"/>
<keyword evidence="11" id="KW-0902">Two-component regulatory system</keyword>
<protein>
    <recommendedName>
        <fullName evidence="3">histidine kinase</fullName>
        <ecNumber evidence="3">2.7.13.3</ecNumber>
    </recommendedName>
</protein>
<dbReference type="EC" id="2.7.13.3" evidence="3"/>
<dbReference type="Pfam" id="PF02518">
    <property type="entry name" value="HATPase_c"/>
    <property type="match status" value="1"/>
</dbReference>
<keyword evidence="16" id="KW-1185">Reference proteome</keyword>
<dbReference type="PROSITE" id="PS50109">
    <property type="entry name" value="HIS_KIN"/>
    <property type="match status" value="1"/>
</dbReference>
<comment type="subcellular location">
    <subcellularLocation>
        <location evidence="2">Membrane</location>
        <topology evidence="2">Multi-pass membrane protein</topology>
    </subcellularLocation>
</comment>
<evidence type="ECO:0000256" key="13">
    <source>
        <dbReference type="SAM" id="Phobius"/>
    </source>
</evidence>
<evidence type="ECO:0000256" key="8">
    <source>
        <dbReference type="ARBA" id="ARBA00022777"/>
    </source>
</evidence>
<dbReference type="InterPro" id="IPR052023">
    <property type="entry name" value="Histidine_kinase_KdpD"/>
</dbReference>
<keyword evidence="12 13" id="KW-0472">Membrane</keyword>
<keyword evidence="4" id="KW-0597">Phosphoprotein</keyword>
<evidence type="ECO:0000256" key="5">
    <source>
        <dbReference type="ARBA" id="ARBA00022679"/>
    </source>
</evidence>
<evidence type="ECO:0000256" key="12">
    <source>
        <dbReference type="ARBA" id="ARBA00023136"/>
    </source>
</evidence>
<keyword evidence="8 15" id="KW-0418">Kinase</keyword>
<gene>
    <name evidence="15" type="ORF">SAMN05421730_100286</name>
</gene>
<dbReference type="GO" id="GO:0005886">
    <property type="term" value="C:plasma membrane"/>
    <property type="evidence" value="ECO:0007669"/>
    <property type="project" value="TreeGrafter"/>
</dbReference>
<dbReference type="PRINTS" id="PR00344">
    <property type="entry name" value="BCTRLSENSOR"/>
</dbReference>
<feature type="transmembrane region" description="Helical" evidence="13">
    <location>
        <begin position="29"/>
        <end position="49"/>
    </location>
</feature>
<dbReference type="Gene3D" id="1.10.287.130">
    <property type="match status" value="1"/>
</dbReference>
<evidence type="ECO:0000313" key="16">
    <source>
        <dbReference type="Proteomes" id="UP000199315"/>
    </source>
</evidence>
<evidence type="ECO:0000259" key="14">
    <source>
        <dbReference type="PROSITE" id="PS50109"/>
    </source>
</evidence>
<keyword evidence="9" id="KW-0067">ATP-binding</keyword>
<feature type="transmembrane region" description="Helical" evidence="13">
    <location>
        <begin position="78"/>
        <end position="99"/>
    </location>
</feature>
<evidence type="ECO:0000256" key="3">
    <source>
        <dbReference type="ARBA" id="ARBA00012438"/>
    </source>
</evidence>
<evidence type="ECO:0000256" key="2">
    <source>
        <dbReference type="ARBA" id="ARBA00004141"/>
    </source>
</evidence>
<dbReference type="PANTHER" id="PTHR45569">
    <property type="entry name" value="SENSOR PROTEIN KDPD"/>
    <property type="match status" value="1"/>
</dbReference>
<dbReference type="InterPro" id="IPR038318">
    <property type="entry name" value="KdpD_sf"/>
</dbReference>
<dbReference type="CDD" id="cd00082">
    <property type="entry name" value="HisKA"/>
    <property type="match status" value="1"/>
</dbReference>
<dbReference type="InterPro" id="IPR036890">
    <property type="entry name" value="HATPase_C_sf"/>
</dbReference>
<dbReference type="SUPFAM" id="SSF55874">
    <property type="entry name" value="ATPase domain of HSP90 chaperone/DNA topoisomerase II/histidine kinase"/>
    <property type="match status" value="1"/>
</dbReference>
<accession>A0A1D3TQ15</accession>
<dbReference type="GO" id="GO:0000155">
    <property type="term" value="F:phosphorelay sensor kinase activity"/>
    <property type="evidence" value="ECO:0007669"/>
    <property type="project" value="InterPro"/>
</dbReference>
<dbReference type="Gene3D" id="3.30.450.40">
    <property type="match status" value="1"/>
</dbReference>
<dbReference type="FunFam" id="3.30.565.10:FF:000006">
    <property type="entry name" value="Sensor histidine kinase WalK"/>
    <property type="match status" value="1"/>
</dbReference>
<dbReference type="InterPro" id="IPR036097">
    <property type="entry name" value="HisK_dim/P_sf"/>
</dbReference>
<feature type="transmembrane region" description="Helical" evidence="13">
    <location>
        <begin position="105"/>
        <end position="125"/>
    </location>
</feature>